<feature type="domain" description="NADP-dependent oxidoreductase" evidence="1">
    <location>
        <begin position="2"/>
        <end position="92"/>
    </location>
</feature>
<dbReference type="EMBL" id="BAAAQM010000037">
    <property type="protein sequence ID" value="GAA1986310.1"/>
    <property type="molecule type" value="Genomic_DNA"/>
</dbReference>
<reference evidence="2 3" key="1">
    <citation type="journal article" date="2019" name="Int. J. Syst. Evol. Microbiol.">
        <title>The Global Catalogue of Microorganisms (GCM) 10K type strain sequencing project: providing services to taxonomists for standard genome sequencing and annotation.</title>
        <authorList>
            <consortium name="The Broad Institute Genomics Platform"/>
            <consortium name="The Broad Institute Genome Sequencing Center for Infectious Disease"/>
            <person name="Wu L."/>
            <person name="Ma J."/>
        </authorList>
    </citation>
    <scope>NUCLEOTIDE SEQUENCE [LARGE SCALE GENOMIC DNA]</scope>
    <source>
        <strain evidence="2 3">JCM 16013</strain>
    </source>
</reference>
<keyword evidence="3" id="KW-1185">Reference proteome</keyword>
<name>A0ABN2SH23_9ACTN</name>
<gene>
    <name evidence="2" type="ORF">GCM10009838_56020</name>
</gene>
<organism evidence="2 3">
    <name type="scientific">Catenulispora subtropica</name>
    <dbReference type="NCBI Taxonomy" id="450798"/>
    <lineage>
        <taxon>Bacteria</taxon>
        <taxon>Bacillati</taxon>
        <taxon>Actinomycetota</taxon>
        <taxon>Actinomycetes</taxon>
        <taxon>Catenulisporales</taxon>
        <taxon>Catenulisporaceae</taxon>
        <taxon>Catenulispora</taxon>
    </lineage>
</organism>
<evidence type="ECO:0000313" key="2">
    <source>
        <dbReference type="EMBL" id="GAA1986310.1"/>
    </source>
</evidence>
<proteinExistence type="predicted"/>
<dbReference type="SUPFAM" id="SSF51430">
    <property type="entry name" value="NAD(P)-linked oxidoreductase"/>
    <property type="match status" value="1"/>
</dbReference>
<evidence type="ECO:0000259" key="1">
    <source>
        <dbReference type="Pfam" id="PF00248"/>
    </source>
</evidence>
<evidence type="ECO:0000313" key="3">
    <source>
        <dbReference type="Proteomes" id="UP001499854"/>
    </source>
</evidence>
<dbReference type="InterPro" id="IPR023210">
    <property type="entry name" value="NADP_OxRdtase_dom"/>
</dbReference>
<dbReference type="Pfam" id="PF00248">
    <property type="entry name" value="Aldo_ket_red"/>
    <property type="match status" value="1"/>
</dbReference>
<accession>A0ABN2SH23</accession>
<sequence>MPVVGAQSLHGGLIDGVTNATFRCRPVDDETRAKTERIAEVCHEHGVPTAAVALQFPLGHPAVRCVLTGPATREQLEENLAWAALPIPPSVWVHLRDDGLLPREVPVPSLDH</sequence>
<comment type="caution">
    <text evidence="2">The sequence shown here is derived from an EMBL/GenBank/DDBJ whole genome shotgun (WGS) entry which is preliminary data.</text>
</comment>
<protein>
    <recommendedName>
        <fullName evidence="1">NADP-dependent oxidoreductase domain-containing protein</fullName>
    </recommendedName>
</protein>
<dbReference type="Proteomes" id="UP001499854">
    <property type="component" value="Unassembled WGS sequence"/>
</dbReference>
<dbReference type="InterPro" id="IPR036812">
    <property type="entry name" value="NAD(P)_OxRdtase_dom_sf"/>
</dbReference>
<dbReference type="Gene3D" id="3.20.20.100">
    <property type="entry name" value="NADP-dependent oxidoreductase domain"/>
    <property type="match status" value="1"/>
</dbReference>
<dbReference type="RefSeq" id="WP_344660118.1">
    <property type="nucleotide sequence ID" value="NZ_BAAAQM010000037.1"/>
</dbReference>